<dbReference type="PROSITE" id="PS00750">
    <property type="entry name" value="TCP1_1"/>
    <property type="match status" value="1"/>
</dbReference>
<evidence type="ECO:0000313" key="14">
    <source>
        <dbReference type="Proteomes" id="UP000620124"/>
    </source>
</evidence>
<comment type="subunit">
    <text evidence="3">Heterooligomeric complex of about 850 to 900 kDa that forms two stacked rings, 12 to 16 nm in diameter.</text>
</comment>
<evidence type="ECO:0000256" key="4">
    <source>
        <dbReference type="ARBA" id="ARBA00014424"/>
    </source>
</evidence>
<dbReference type="Pfam" id="PF14559">
    <property type="entry name" value="TPR_19"/>
    <property type="match status" value="1"/>
</dbReference>
<dbReference type="GO" id="GO:0005524">
    <property type="term" value="F:ATP binding"/>
    <property type="evidence" value="ECO:0007669"/>
    <property type="project" value="UniProtKB-KW"/>
</dbReference>
<dbReference type="InterPro" id="IPR002194">
    <property type="entry name" value="Chaperonin_TCP-1_CS"/>
</dbReference>
<dbReference type="EMBL" id="JACAZI010000021">
    <property type="protein sequence ID" value="KAF7338429.1"/>
    <property type="molecule type" value="Genomic_DNA"/>
</dbReference>
<dbReference type="NCBIfam" id="NF041083">
    <property type="entry name" value="thermosome_beta"/>
    <property type="match status" value="1"/>
</dbReference>
<dbReference type="GO" id="GO:0140662">
    <property type="term" value="F:ATP-dependent protein folding chaperone"/>
    <property type="evidence" value="ECO:0007669"/>
    <property type="project" value="InterPro"/>
</dbReference>
<keyword evidence="7 11" id="KW-0067">ATP-binding</keyword>
<dbReference type="Pfam" id="PF00118">
    <property type="entry name" value="Cpn60_TCP1"/>
    <property type="match status" value="1"/>
</dbReference>
<sequence length="1312" mass="144063">MFQRDPRAGAFLGGDRVSGQDIRDQNVIAALSIANIVKSSLGPLGLDKMLVDNIGEVTISNDGATILSLLSVEHPAGRIFVDLAQKQDKEVGDGTTSVVIIAAELLRRANELVKAKIHPTTIITGYRLACREAVKFMQDQLSVKVDVLGRDALINAAKTSMSSKIIGNDDDLFAPMAVDAMQAVKTINLRGDIKYPVKAVNVLKAHGRSARESLFVQGYALNCTVASQAMKKRITNAKIACLDINLQKQRMQLGVQILVEDPNQLEEIRKREAEITLERIRKILGAGANVVLTTKGIDDLCLKEFVEAGAMAVRRCRKEDLRRIAKATGGTLISSLADLEGEETYDAKYLGSAEEVIQERISDDELILIKGTKVVNSASIVLRGANDYMLDEMERALHDTLSVIKRTLESGSVVPGGGAVESALSIYLENFATTLGSREQLAIAEFASALLSIPKTLAVNAAKDSTELVAKLRSYHNAAQNAPVGDPKKALLRYGLDLMNGDVRDNVTAGVLEPTMSKVKSLKSAYEAAVSLLRIDDAIQCVPALIWSCLDSDLTKTAVFYAERYFAMEPQSHEARHLYATALLRQGQPHSALTLVKVPREQQCTGCLELKAKCCTALGRHRQAKEALEESLRDVNFASSASAPSRPARLFPDEAALRCRSGNMSLKGNLPEDASVSFRQALALNPLIWEAFEGLCAVGSVPEIDDIFPPRPPPIKRAPPEDSQPKPIIPVASGAGFFTPDTGNAGNLFRPTHPLPFRMGAGPSDLTATSDISFYPPDMTFQQVHPPGRSQPPAPGPSQPHTSRPLSSADEAGPVAKKLRSTAPQAEMARSSKPLKLTVDEPLKKARARPALKLSNLFSSSGRSSQPPIPSRPTSGIGKSNNHSGASGTGTRRSTRLNSGSTVKQPYGSKHTSTRDRRRQPTQHMRSRSMESDMDEDFHSPSPPSIAHSPRSETSPSPSNWTSSHEQAAQEAYEWELAEHYLYDLVRRFASATRALSRYDSPLCLAELERLPYVHQTTPWVLAMIGRAHYEQLEYANAERAFKTLRSLQPYRLLDMEVYSTLLWHLQRNVELSFLAQELLSIDPRSSQAWIAVGNLFSLQKERAQALTCFRRAAQMDPSCAYAYTLSGHESIDEDLEKAINFFQSALRADPRHYNAWYGLGTCYLRMSKVRLAEYHYRKSVEIHPHNAVLLGCVGMAVERRGDRDAALVLFDEAVKMAPENALVRYRRSKILISMKKYDAAVEDLETLRSSSPEESNVVFQLAKVYRLLGDDVKSAQLLAIARDISPKSVSKIKKLLDTVKDEAGDDRMDEG</sequence>
<dbReference type="Proteomes" id="UP000620124">
    <property type="component" value="Unassembled WGS sequence"/>
</dbReference>
<dbReference type="NCBIfam" id="NF041082">
    <property type="entry name" value="thermosome_alpha"/>
    <property type="match status" value="1"/>
</dbReference>
<feature type="repeat" description="TPR" evidence="10">
    <location>
        <begin position="1087"/>
        <end position="1120"/>
    </location>
</feature>
<feature type="compositionally biased region" description="Low complexity" evidence="12">
    <location>
        <begin position="855"/>
        <end position="865"/>
    </location>
</feature>
<dbReference type="PRINTS" id="PR00304">
    <property type="entry name" value="TCOMPLEXTCP1"/>
</dbReference>
<dbReference type="InterPro" id="IPR053374">
    <property type="entry name" value="TCP-1_chaperonin"/>
</dbReference>
<dbReference type="PANTHER" id="PTHR11353">
    <property type="entry name" value="CHAPERONIN"/>
    <property type="match status" value="1"/>
</dbReference>
<feature type="compositionally biased region" description="Polar residues" evidence="12">
    <location>
        <begin position="953"/>
        <end position="965"/>
    </location>
</feature>
<dbReference type="InterPro" id="IPR019734">
    <property type="entry name" value="TPR_rpt"/>
</dbReference>
<dbReference type="PROSITE" id="PS50005">
    <property type="entry name" value="TPR"/>
    <property type="match status" value="3"/>
</dbReference>
<dbReference type="PROSITE" id="PS00995">
    <property type="entry name" value="TCP1_3"/>
    <property type="match status" value="1"/>
</dbReference>
<accession>A0A8H6XCX6</accession>
<dbReference type="Gene3D" id="3.30.260.10">
    <property type="entry name" value="TCP-1-like chaperonin intermediate domain"/>
    <property type="match status" value="1"/>
</dbReference>
<feature type="repeat" description="TPR" evidence="10">
    <location>
        <begin position="1154"/>
        <end position="1187"/>
    </location>
</feature>
<comment type="subcellular location">
    <subcellularLocation>
        <location evidence="1">Cytoplasm</location>
    </subcellularLocation>
</comment>
<dbReference type="FunFam" id="3.50.7.10:FF:000009">
    <property type="entry name" value="T-complex protein 1 subunit alpha"/>
    <property type="match status" value="1"/>
</dbReference>
<protein>
    <recommendedName>
        <fullName evidence="4">T-complex protein 1 subunit alpha</fullName>
    </recommendedName>
    <alternativeName>
        <fullName evidence="9">CCT-alpha</fullName>
    </alternativeName>
</protein>
<dbReference type="InterPro" id="IPR017998">
    <property type="entry name" value="Chaperone_TCP-1"/>
</dbReference>
<keyword evidence="6 11" id="KW-0547">Nucleotide-binding</keyword>
<comment type="similarity">
    <text evidence="2 11">Belongs to the TCP-1 chaperonin family.</text>
</comment>
<dbReference type="SUPFAM" id="SSF48452">
    <property type="entry name" value="TPR-like"/>
    <property type="match status" value="2"/>
</dbReference>
<evidence type="ECO:0000256" key="5">
    <source>
        <dbReference type="ARBA" id="ARBA00022490"/>
    </source>
</evidence>
<dbReference type="SMART" id="SM00028">
    <property type="entry name" value="TPR"/>
    <property type="match status" value="8"/>
</dbReference>
<dbReference type="SUPFAM" id="SSF48592">
    <property type="entry name" value="GroEL equatorial domain-like"/>
    <property type="match status" value="1"/>
</dbReference>
<dbReference type="InterPro" id="IPR027413">
    <property type="entry name" value="GROEL-like_equatorial_sf"/>
</dbReference>
<evidence type="ECO:0000256" key="12">
    <source>
        <dbReference type="SAM" id="MobiDB-lite"/>
    </source>
</evidence>
<evidence type="ECO:0000256" key="3">
    <source>
        <dbReference type="ARBA" id="ARBA00011531"/>
    </source>
</evidence>
<name>A0A8H6XCX6_9AGAR</name>
<evidence type="ECO:0000256" key="2">
    <source>
        <dbReference type="ARBA" id="ARBA00008020"/>
    </source>
</evidence>
<evidence type="ECO:0000256" key="6">
    <source>
        <dbReference type="ARBA" id="ARBA00022741"/>
    </source>
</evidence>
<feature type="compositionally biased region" description="Pro residues" evidence="12">
    <location>
        <begin position="789"/>
        <end position="798"/>
    </location>
</feature>
<dbReference type="OrthoDB" id="10248520at2759"/>
<dbReference type="CDD" id="cd03335">
    <property type="entry name" value="TCP1_alpha"/>
    <property type="match status" value="1"/>
</dbReference>
<evidence type="ECO:0000256" key="1">
    <source>
        <dbReference type="ARBA" id="ARBA00004496"/>
    </source>
</evidence>
<dbReference type="NCBIfam" id="TIGR02340">
    <property type="entry name" value="chap_CCT_alpha"/>
    <property type="match status" value="1"/>
</dbReference>
<keyword evidence="5" id="KW-0963">Cytoplasm</keyword>
<gene>
    <name evidence="13" type="ORF">MVEN_02068700</name>
</gene>
<organism evidence="13 14">
    <name type="scientific">Mycena venus</name>
    <dbReference type="NCBI Taxonomy" id="2733690"/>
    <lineage>
        <taxon>Eukaryota</taxon>
        <taxon>Fungi</taxon>
        <taxon>Dikarya</taxon>
        <taxon>Basidiomycota</taxon>
        <taxon>Agaricomycotina</taxon>
        <taxon>Agaricomycetes</taxon>
        <taxon>Agaricomycetidae</taxon>
        <taxon>Agaricales</taxon>
        <taxon>Marasmiineae</taxon>
        <taxon>Mycenaceae</taxon>
        <taxon>Mycena</taxon>
    </lineage>
</organism>
<evidence type="ECO:0000256" key="10">
    <source>
        <dbReference type="PROSITE-ProRule" id="PRU00339"/>
    </source>
</evidence>
<keyword evidence="10" id="KW-0802">TPR repeat</keyword>
<keyword evidence="14" id="KW-1185">Reference proteome</keyword>
<dbReference type="GO" id="GO:0016887">
    <property type="term" value="F:ATP hydrolysis activity"/>
    <property type="evidence" value="ECO:0007669"/>
    <property type="project" value="InterPro"/>
</dbReference>
<dbReference type="InterPro" id="IPR002423">
    <property type="entry name" value="Cpn60/GroEL/TCP-1"/>
</dbReference>
<dbReference type="GO" id="GO:0005832">
    <property type="term" value="C:chaperonin-containing T-complex"/>
    <property type="evidence" value="ECO:0007669"/>
    <property type="project" value="UniProtKB-ARBA"/>
</dbReference>
<evidence type="ECO:0000256" key="8">
    <source>
        <dbReference type="ARBA" id="ARBA00023186"/>
    </source>
</evidence>
<keyword evidence="8 11" id="KW-0143">Chaperone</keyword>
<feature type="repeat" description="TPR" evidence="10">
    <location>
        <begin position="1188"/>
        <end position="1221"/>
    </location>
</feature>
<dbReference type="Gene3D" id="1.25.40.10">
    <property type="entry name" value="Tetratricopeptide repeat domain"/>
    <property type="match status" value="4"/>
</dbReference>
<evidence type="ECO:0000256" key="7">
    <source>
        <dbReference type="ARBA" id="ARBA00022840"/>
    </source>
</evidence>
<dbReference type="InterPro" id="IPR027409">
    <property type="entry name" value="GroEL-like_apical_dom_sf"/>
</dbReference>
<dbReference type="InterPro" id="IPR011990">
    <property type="entry name" value="TPR-like_helical_dom_sf"/>
</dbReference>
<dbReference type="GO" id="GO:0051082">
    <property type="term" value="F:unfolded protein binding"/>
    <property type="evidence" value="ECO:0007669"/>
    <property type="project" value="InterPro"/>
</dbReference>
<dbReference type="InterPro" id="IPR012715">
    <property type="entry name" value="Chap_CCT_alpha"/>
</dbReference>
<feature type="compositionally biased region" description="Polar residues" evidence="12">
    <location>
        <begin position="872"/>
        <end position="904"/>
    </location>
</feature>
<dbReference type="SUPFAM" id="SSF52029">
    <property type="entry name" value="GroEL apical domain-like"/>
    <property type="match status" value="1"/>
</dbReference>
<evidence type="ECO:0000313" key="13">
    <source>
        <dbReference type="EMBL" id="KAF7338429.1"/>
    </source>
</evidence>
<dbReference type="InterPro" id="IPR054827">
    <property type="entry name" value="thermosome_alpha"/>
</dbReference>
<dbReference type="Gene3D" id="3.50.7.10">
    <property type="entry name" value="GroEL"/>
    <property type="match status" value="1"/>
</dbReference>
<dbReference type="Pfam" id="PF13432">
    <property type="entry name" value="TPR_16"/>
    <property type="match status" value="1"/>
</dbReference>
<feature type="compositionally biased region" description="Basic residues" evidence="12">
    <location>
        <begin position="916"/>
        <end position="927"/>
    </location>
</feature>
<feature type="region of interest" description="Disordered" evidence="12">
    <location>
        <begin position="768"/>
        <end position="965"/>
    </location>
</feature>
<evidence type="ECO:0000256" key="11">
    <source>
        <dbReference type="RuleBase" id="RU004187"/>
    </source>
</evidence>
<dbReference type="PROSITE" id="PS00751">
    <property type="entry name" value="TCP1_2"/>
    <property type="match status" value="1"/>
</dbReference>
<dbReference type="InterPro" id="IPR027410">
    <property type="entry name" value="TCP-1-like_intermed_sf"/>
</dbReference>
<dbReference type="Pfam" id="PF12895">
    <property type="entry name" value="ANAPC3"/>
    <property type="match status" value="1"/>
</dbReference>
<evidence type="ECO:0000256" key="9">
    <source>
        <dbReference type="ARBA" id="ARBA00030049"/>
    </source>
</evidence>
<dbReference type="Gene3D" id="1.10.560.10">
    <property type="entry name" value="GroEL-like equatorial domain"/>
    <property type="match status" value="1"/>
</dbReference>
<reference evidence="13" key="1">
    <citation type="submission" date="2020-05" db="EMBL/GenBank/DDBJ databases">
        <title>Mycena genomes resolve the evolution of fungal bioluminescence.</title>
        <authorList>
            <person name="Tsai I.J."/>
        </authorList>
    </citation>
    <scope>NUCLEOTIDE SEQUENCE</scope>
    <source>
        <strain evidence="13">CCC161011</strain>
    </source>
</reference>
<comment type="caution">
    <text evidence="13">The sequence shown here is derived from an EMBL/GenBank/DDBJ whole genome shotgun (WGS) entry which is preliminary data.</text>
</comment>
<dbReference type="SUPFAM" id="SSF54849">
    <property type="entry name" value="GroEL-intermediate domain like"/>
    <property type="match status" value="1"/>
</dbReference>
<proteinExistence type="inferred from homology"/>